<accession>A0ACB8RCD9</accession>
<name>A0ACB8RCD9_9AGAM</name>
<dbReference type="EMBL" id="MU276103">
    <property type="protein sequence ID" value="KAI0041755.1"/>
    <property type="molecule type" value="Genomic_DNA"/>
</dbReference>
<gene>
    <name evidence="1" type="ORF">FA95DRAFT_653024</name>
</gene>
<reference evidence="1" key="2">
    <citation type="journal article" date="2022" name="New Phytol.">
        <title>Evolutionary transition to the ectomycorrhizal habit in the genomes of a hyperdiverse lineage of mushroom-forming fungi.</title>
        <authorList>
            <person name="Looney B."/>
            <person name="Miyauchi S."/>
            <person name="Morin E."/>
            <person name="Drula E."/>
            <person name="Courty P.E."/>
            <person name="Kohler A."/>
            <person name="Kuo A."/>
            <person name="LaButti K."/>
            <person name="Pangilinan J."/>
            <person name="Lipzen A."/>
            <person name="Riley R."/>
            <person name="Andreopoulos W."/>
            <person name="He G."/>
            <person name="Johnson J."/>
            <person name="Nolan M."/>
            <person name="Tritt A."/>
            <person name="Barry K.W."/>
            <person name="Grigoriev I.V."/>
            <person name="Nagy L.G."/>
            <person name="Hibbett D."/>
            <person name="Henrissat B."/>
            <person name="Matheny P.B."/>
            <person name="Labbe J."/>
            <person name="Martin F.M."/>
        </authorList>
    </citation>
    <scope>NUCLEOTIDE SEQUENCE</scope>
    <source>
        <strain evidence="1">FP105234-sp</strain>
    </source>
</reference>
<evidence type="ECO:0000313" key="2">
    <source>
        <dbReference type="Proteomes" id="UP000814033"/>
    </source>
</evidence>
<proteinExistence type="predicted"/>
<organism evidence="1 2">
    <name type="scientific">Auriscalpium vulgare</name>
    <dbReference type="NCBI Taxonomy" id="40419"/>
    <lineage>
        <taxon>Eukaryota</taxon>
        <taxon>Fungi</taxon>
        <taxon>Dikarya</taxon>
        <taxon>Basidiomycota</taxon>
        <taxon>Agaricomycotina</taxon>
        <taxon>Agaricomycetes</taxon>
        <taxon>Russulales</taxon>
        <taxon>Auriscalpiaceae</taxon>
        <taxon>Auriscalpium</taxon>
    </lineage>
</organism>
<evidence type="ECO:0000313" key="1">
    <source>
        <dbReference type="EMBL" id="KAI0041755.1"/>
    </source>
</evidence>
<reference evidence="1" key="1">
    <citation type="submission" date="2021-02" db="EMBL/GenBank/DDBJ databases">
        <authorList>
            <consortium name="DOE Joint Genome Institute"/>
            <person name="Ahrendt S."/>
            <person name="Looney B.P."/>
            <person name="Miyauchi S."/>
            <person name="Morin E."/>
            <person name="Drula E."/>
            <person name="Courty P.E."/>
            <person name="Chicoki N."/>
            <person name="Fauchery L."/>
            <person name="Kohler A."/>
            <person name="Kuo A."/>
            <person name="Labutti K."/>
            <person name="Pangilinan J."/>
            <person name="Lipzen A."/>
            <person name="Riley R."/>
            <person name="Andreopoulos W."/>
            <person name="He G."/>
            <person name="Johnson J."/>
            <person name="Barry K.W."/>
            <person name="Grigoriev I.V."/>
            <person name="Nagy L."/>
            <person name="Hibbett D."/>
            <person name="Henrissat B."/>
            <person name="Matheny P.B."/>
            <person name="Labbe J."/>
            <person name="Martin F."/>
        </authorList>
    </citation>
    <scope>NUCLEOTIDE SEQUENCE</scope>
    <source>
        <strain evidence="1">FP105234-sp</strain>
    </source>
</reference>
<dbReference type="Proteomes" id="UP000814033">
    <property type="component" value="Unassembled WGS sequence"/>
</dbReference>
<protein>
    <submittedName>
        <fullName evidence="1">Uncharacterized protein</fullName>
    </submittedName>
</protein>
<sequence>MLSSSTAPSSPCATIRRPSSNHPTSRSRPISFGPRARMPIVIHILTSNVSQLARVLVVSLEGSTCGAAEVRKPRTLVLCFDGTSNEYGTKNTNVVKFYSLLKKDRAEDQLCYYQAGVGTYFKPGAVKPIFRWGAKILDEAFAWYLSEHVLDGYRFLMQNYNTGDKVSRAVSFAYKLYASSTKAKAKLTDGFKQTFSRAVPIEFLGVWDTVASVGLIMSRTLPFVSTNTTIRTFRQALALDEHRALFRPNLYHRPSPDGGPPSILSHVKNLPFDIKHAAQEIGEALEDGEQKLVDAVDKALYGEQDEEDNKPSVEGYTTDVKEVWFAGCHCNVGGGAVSDDTPHALANIPLRWMVRKFVRSQCCLFEDAAFARLDIPMTAGPFFTGLASENGVPVGKVDVAGVTEDAQEEYPRDARDVVQRMDDELKNNRLWWVLEVFFTEYYWQDKANKWITRWGIHRGRGRWVPDGSSFPESVKLRVADKKLKYKPRAQWVKGSEVYVS</sequence>
<comment type="caution">
    <text evidence="1">The sequence shown here is derived from an EMBL/GenBank/DDBJ whole genome shotgun (WGS) entry which is preliminary data.</text>
</comment>
<keyword evidence="2" id="KW-1185">Reference proteome</keyword>